<name>A0ABY5VBY5_9FIRM</name>
<comment type="function">
    <text evidence="7">Binds to the 23S rRNA.</text>
</comment>
<dbReference type="SUPFAM" id="SSF55653">
    <property type="entry name" value="Ribosomal protein L9 C-domain"/>
    <property type="match status" value="1"/>
</dbReference>
<keyword evidence="4 7" id="KW-0689">Ribosomal protein</keyword>
<keyword evidence="5 7" id="KW-0687">Ribonucleoprotein</keyword>
<dbReference type="Gene3D" id="3.10.430.100">
    <property type="entry name" value="Ribosomal protein L9, C-terminal domain"/>
    <property type="match status" value="1"/>
</dbReference>
<evidence type="ECO:0000313" key="10">
    <source>
        <dbReference type="EMBL" id="UWP58067.1"/>
    </source>
</evidence>
<evidence type="ECO:0000259" key="9">
    <source>
        <dbReference type="Pfam" id="PF03948"/>
    </source>
</evidence>
<dbReference type="InterPro" id="IPR020594">
    <property type="entry name" value="Ribosomal_bL9_bac/chp"/>
</dbReference>
<keyword evidence="11" id="KW-1185">Reference proteome</keyword>
<dbReference type="InterPro" id="IPR036935">
    <property type="entry name" value="Ribosomal_bL9_N_sf"/>
</dbReference>
<evidence type="ECO:0000256" key="1">
    <source>
        <dbReference type="ARBA" id="ARBA00010605"/>
    </source>
</evidence>
<feature type="domain" description="Ribosomal protein L9" evidence="8">
    <location>
        <begin position="1"/>
        <end position="46"/>
    </location>
</feature>
<comment type="similarity">
    <text evidence="1 7">Belongs to the bacterial ribosomal protein bL9 family.</text>
</comment>
<dbReference type="EMBL" id="CP102290">
    <property type="protein sequence ID" value="UWP58067.1"/>
    <property type="molecule type" value="Genomic_DNA"/>
</dbReference>
<dbReference type="SUPFAM" id="SSF55658">
    <property type="entry name" value="L9 N-domain-like"/>
    <property type="match status" value="1"/>
</dbReference>
<accession>A0ABY5VBY5</accession>
<gene>
    <name evidence="7 10" type="primary">rplI</name>
    <name evidence="10" type="ORF">NQ502_11765</name>
</gene>
<dbReference type="Proteomes" id="UP001060164">
    <property type="component" value="Chromosome"/>
</dbReference>
<evidence type="ECO:0000256" key="7">
    <source>
        <dbReference type="HAMAP-Rule" id="MF_00503"/>
    </source>
</evidence>
<feature type="domain" description="Large ribosomal subunit protein bL9 C-terminal" evidence="9">
    <location>
        <begin position="63"/>
        <end position="146"/>
    </location>
</feature>
<evidence type="ECO:0000256" key="3">
    <source>
        <dbReference type="ARBA" id="ARBA00022884"/>
    </source>
</evidence>
<protein>
    <recommendedName>
        <fullName evidence="6 7">Large ribosomal subunit protein bL9</fullName>
    </recommendedName>
</protein>
<dbReference type="InterPro" id="IPR020069">
    <property type="entry name" value="Ribosomal_bL9_C"/>
</dbReference>
<dbReference type="NCBIfam" id="TIGR00158">
    <property type="entry name" value="L9"/>
    <property type="match status" value="1"/>
</dbReference>
<keyword evidence="3 7" id="KW-0694">RNA-binding</keyword>
<keyword evidence="2 7" id="KW-0699">rRNA-binding</keyword>
<dbReference type="Pfam" id="PF01281">
    <property type="entry name" value="Ribosomal_L9_N"/>
    <property type="match status" value="1"/>
</dbReference>
<dbReference type="GO" id="GO:0005840">
    <property type="term" value="C:ribosome"/>
    <property type="evidence" value="ECO:0007669"/>
    <property type="project" value="UniProtKB-KW"/>
</dbReference>
<organism evidence="10 11">
    <name type="scientific">Ruminococcus gauvreauii</name>
    <dbReference type="NCBI Taxonomy" id="438033"/>
    <lineage>
        <taxon>Bacteria</taxon>
        <taxon>Bacillati</taxon>
        <taxon>Bacillota</taxon>
        <taxon>Clostridia</taxon>
        <taxon>Eubacteriales</taxon>
        <taxon>Oscillospiraceae</taxon>
        <taxon>Ruminococcus</taxon>
    </lineage>
</organism>
<sequence>MKVILLEDVKALGKKGEVVNVSDGYARNMLLPKKLGLEATSRNMNDLKLAKAHDDKIAKENLEAARQFKAELEAKEVTVSIKVGEGGKTFGSVSAKEIAEAAKEQLGYELDKKKMQLNNPIRELGTTMVPLRLHPKVTAELKVIVKEA</sequence>
<evidence type="ECO:0000256" key="4">
    <source>
        <dbReference type="ARBA" id="ARBA00022980"/>
    </source>
</evidence>
<dbReference type="InterPro" id="IPR020070">
    <property type="entry name" value="Ribosomal_bL9_N"/>
</dbReference>
<evidence type="ECO:0000256" key="2">
    <source>
        <dbReference type="ARBA" id="ARBA00022730"/>
    </source>
</evidence>
<dbReference type="PANTHER" id="PTHR21368">
    <property type="entry name" value="50S RIBOSOMAL PROTEIN L9"/>
    <property type="match status" value="1"/>
</dbReference>
<evidence type="ECO:0000313" key="11">
    <source>
        <dbReference type="Proteomes" id="UP001060164"/>
    </source>
</evidence>
<dbReference type="InterPro" id="IPR009027">
    <property type="entry name" value="Ribosomal_bL9/RNase_H1_N"/>
</dbReference>
<dbReference type="Pfam" id="PF03948">
    <property type="entry name" value="Ribosomal_L9_C"/>
    <property type="match status" value="1"/>
</dbReference>
<proteinExistence type="inferred from homology"/>
<dbReference type="RefSeq" id="WP_028528535.1">
    <property type="nucleotide sequence ID" value="NZ_CABLBR010000012.1"/>
</dbReference>
<dbReference type="InterPro" id="IPR000244">
    <property type="entry name" value="Ribosomal_bL9"/>
</dbReference>
<evidence type="ECO:0000259" key="8">
    <source>
        <dbReference type="Pfam" id="PF01281"/>
    </source>
</evidence>
<dbReference type="HAMAP" id="MF_00503">
    <property type="entry name" value="Ribosomal_bL9"/>
    <property type="match status" value="1"/>
</dbReference>
<evidence type="ECO:0000256" key="5">
    <source>
        <dbReference type="ARBA" id="ARBA00023274"/>
    </source>
</evidence>
<evidence type="ECO:0000256" key="6">
    <source>
        <dbReference type="ARBA" id="ARBA00035292"/>
    </source>
</evidence>
<dbReference type="Gene3D" id="3.40.5.10">
    <property type="entry name" value="Ribosomal protein L9, N-terminal domain"/>
    <property type="match status" value="1"/>
</dbReference>
<dbReference type="InterPro" id="IPR036791">
    <property type="entry name" value="Ribosomal_bL9_C_sf"/>
</dbReference>
<reference evidence="10" key="1">
    <citation type="journal article" date="2022" name="Cell">
        <title>Design, construction, and in vivo augmentation of a complex gut microbiome.</title>
        <authorList>
            <person name="Cheng A.G."/>
            <person name="Ho P.Y."/>
            <person name="Aranda-Diaz A."/>
            <person name="Jain S."/>
            <person name="Yu F.B."/>
            <person name="Meng X."/>
            <person name="Wang M."/>
            <person name="Iakiviak M."/>
            <person name="Nagashima K."/>
            <person name="Zhao A."/>
            <person name="Murugkar P."/>
            <person name="Patil A."/>
            <person name="Atabakhsh K."/>
            <person name="Weakley A."/>
            <person name="Yan J."/>
            <person name="Brumbaugh A.R."/>
            <person name="Higginbottom S."/>
            <person name="Dimas A."/>
            <person name="Shiver A.L."/>
            <person name="Deutschbauer A."/>
            <person name="Neff N."/>
            <person name="Sonnenburg J.L."/>
            <person name="Huang K.C."/>
            <person name="Fischbach M.A."/>
        </authorList>
    </citation>
    <scope>NUCLEOTIDE SEQUENCE</scope>
    <source>
        <strain evidence="10">DSM 19829</strain>
    </source>
</reference>